<dbReference type="AlphaFoldDB" id="A0AAE3MEH9"/>
<evidence type="ECO:0000313" key="2">
    <source>
        <dbReference type="Proteomes" id="UP001207408"/>
    </source>
</evidence>
<organism evidence="1 2">
    <name type="scientific">Plebeiibacterium marinum</name>
    <dbReference type="NCBI Taxonomy" id="2992111"/>
    <lineage>
        <taxon>Bacteria</taxon>
        <taxon>Pseudomonadati</taxon>
        <taxon>Bacteroidota</taxon>
        <taxon>Bacteroidia</taxon>
        <taxon>Marinilabiliales</taxon>
        <taxon>Marinilabiliaceae</taxon>
        <taxon>Plebeiibacterium</taxon>
    </lineage>
</organism>
<comment type="caution">
    <text evidence="1">The sequence shown here is derived from an EMBL/GenBank/DDBJ whole genome shotgun (WGS) entry which is preliminary data.</text>
</comment>
<proteinExistence type="predicted"/>
<sequence>MKELLKELKANTDLITDTVYKLSNQLQFGDKTIEWTEATTESIEALQNTNIYILLQAIKLDSGNFDKQVIVELEPTYDGILIKWAHALLTEGAENVIDFYEYDLIINLTKIIEKQINDINKFCEVFLKKEPNEQLSGFELLTLYKGSVRYEQAVNHIKELKIYGSSSLKEKESLEQILVEVHPNIYVKSIIEEGAQLVEEDFAEDEWEIIQQNLHLIETNEHKIKFIGKYKEMDALSDATIDKIFEFLVKEKVLVGVDRSIIVNVLKHKKLPVSQKERILWDASHEKARIFAKLTKWDNAIFNKCFYIYNKQGQIENLQAKHKVKTNTYPKFQEKLEKVLTSEDEDIL</sequence>
<accession>A0AAE3MEH9</accession>
<dbReference type="Proteomes" id="UP001207408">
    <property type="component" value="Unassembled WGS sequence"/>
</dbReference>
<name>A0AAE3MEH9_9BACT</name>
<dbReference type="EMBL" id="JAPDPI010000020">
    <property type="protein sequence ID" value="MCW3806130.1"/>
    <property type="molecule type" value="Genomic_DNA"/>
</dbReference>
<dbReference type="RefSeq" id="WP_301199502.1">
    <property type="nucleotide sequence ID" value="NZ_JAPDPI010000020.1"/>
</dbReference>
<protein>
    <submittedName>
        <fullName evidence="1">Uncharacterized protein</fullName>
    </submittedName>
</protein>
<keyword evidence="2" id="KW-1185">Reference proteome</keyword>
<evidence type="ECO:0000313" key="1">
    <source>
        <dbReference type="EMBL" id="MCW3806130.1"/>
    </source>
</evidence>
<reference evidence="1" key="1">
    <citation type="submission" date="2022-10" db="EMBL/GenBank/DDBJ databases">
        <authorList>
            <person name="Yu W.X."/>
        </authorList>
    </citation>
    <scope>NUCLEOTIDE SEQUENCE</scope>
    <source>
        <strain evidence="1">D04</strain>
    </source>
</reference>
<gene>
    <name evidence="1" type="ORF">OM074_10880</name>
</gene>